<gene>
    <name evidence="3" type="ORF">SCUCBS95973_008797</name>
</gene>
<name>A0ABP0CPW6_9PEZI</name>
<evidence type="ECO:0000313" key="3">
    <source>
        <dbReference type="EMBL" id="CAK7234038.1"/>
    </source>
</evidence>
<evidence type="ECO:0000259" key="1">
    <source>
        <dbReference type="Pfam" id="PF21345"/>
    </source>
</evidence>
<accession>A0ABP0CPW6</accession>
<dbReference type="InterPro" id="IPR048330">
    <property type="entry name" value="PcRGLX/YetA_2nd"/>
</dbReference>
<evidence type="ECO:0008006" key="5">
    <source>
        <dbReference type="Google" id="ProtNLM"/>
    </source>
</evidence>
<dbReference type="Pfam" id="PF21346">
    <property type="entry name" value="PcRGLX_3rd"/>
    <property type="match status" value="1"/>
</dbReference>
<evidence type="ECO:0000313" key="4">
    <source>
        <dbReference type="Proteomes" id="UP001642405"/>
    </source>
</evidence>
<proteinExistence type="predicted"/>
<dbReference type="PANTHER" id="PTHR40081">
    <property type="entry name" value="CONCANAVALIN A-LIKE LECTIN/GLUCANASE"/>
    <property type="match status" value="1"/>
</dbReference>
<dbReference type="EMBL" id="CAWUHB010000080">
    <property type="protein sequence ID" value="CAK7234038.1"/>
    <property type="molecule type" value="Genomic_DNA"/>
</dbReference>
<evidence type="ECO:0000259" key="2">
    <source>
        <dbReference type="Pfam" id="PF21346"/>
    </source>
</evidence>
<feature type="domain" description="PcRGLX/YetA-like C-terminal alpha/alpha toroid" evidence="2">
    <location>
        <begin position="152"/>
        <end position="300"/>
    </location>
</feature>
<organism evidence="3 4">
    <name type="scientific">Sporothrix curviconia</name>
    <dbReference type="NCBI Taxonomy" id="1260050"/>
    <lineage>
        <taxon>Eukaryota</taxon>
        <taxon>Fungi</taxon>
        <taxon>Dikarya</taxon>
        <taxon>Ascomycota</taxon>
        <taxon>Pezizomycotina</taxon>
        <taxon>Sordariomycetes</taxon>
        <taxon>Sordariomycetidae</taxon>
        <taxon>Ophiostomatales</taxon>
        <taxon>Ophiostomataceae</taxon>
        <taxon>Sporothrix</taxon>
    </lineage>
</organism>
<dbReference type="Proteomes" id="UP001642405">
    <property type="component" value="Unassembled WGS sequence"/>
</dbReference>
<dbReference type="InterPro" id="IPR045793">
    <property type="entry name" value="PcRGLX/YetA-like"/>
</dbReference>
<dbReference type="PANTHER" id="PTHR40081:SF1">
    <property type="entry name" value="TAT PATHWAY SIGNAL SEQUENCE DOMAIN PROTEIN"/>
    <property type="match status" value="1"/>
</dbReference>
<comment type="caution">
    <text evidence="3">The sequence shown here is derived from an EMBL/GenBank/DDBJ whole genome shotgun (WGS) entry which is preliminary data.</text>
</comment>
<dbReference type="Pfam" id="PF21345">
    <property type="entry name" value="PcRGLX_2nd"/>
    <property type="match status" value="1"/>
</dbReference>
<dbReference type="InterPro" id="IPR048331">
    <property type="entry name" value="PcRGLX/YetA_3rd"/>
</dbReference>
<protein>
    <recommendedName>
        <fullName evidence="5">Tat pathway signal sequence domain protein</fullName>
    </recommendedName>
</protein>
<keyword evidence="4" id="KW-1185">Reference proteome</keyword>
<sequence length="314" mass="35421">MSPDGFTARKRTGHGHAWVNVPGGQRAAGTVYLGTAQHGGLAIGMRYFWERYPTSLAIENAAGDTGTIALWLYSPEAGPMDLRPYHDGLGQQTYSDQLDALSTTYEDWEPGLGSPRGIARTNEIMLYGLSATPTSTEFSYMSQRVQDPPVLVSQRRWYGFWDHGDIMHTYDSDRHTWRYDVGGYAWDNSELSPDLWLWLYFLCTGHKDVFRLAEAMTRHTGKVDVYHLPPWRGLGTRHGVQHWSDSCKQARIANAIYRRIFYYLSGGDDRVGELLRETLDAPLSFTALDPYRKVRKPPAHGEAPLVRNGCGVVC</sequence>
<feature type="domain" description="PcRGLX/YetA-like central beta-sandwich" evidence="1">
    <location>
        <begin position="2"/>
        <end position="142"/>
    </location>
</feature>
<reference evidence="3 4" key="1">
    <citation type="submission" date="2024-01" db="EMBL/GenBank/DDBJ databases">
        <authorList>
            <person name="Allen C."/>
            <person name="Tagirdzhanova G."/>
        </authorList>
    </citation>
    <scope>NUCLEOTIDE SEQUENCE [LARGE SCALE GENOMIC DNA]</scope>
</reference>